<protein>
    <submittedName>
        <fullName evidence="2">Transcription elongation GreA/GreB family factor</fullName>
    </submittedName>
</protein>
<dbReference type="RefSeq" id="WP_183449946.1">
    <property type="nucleotide sequence ID" value="NZ_JACHWB010000002.1"/>
</dbReference>
<evidence type="ECO:0000313" key="2">
    <source>
        <dbReference type="EMBL" id="MBB3019162.1"/>
    </source>
</evidence>
<dbReference type="InterPro" id="IPR001437">
    <property type="entry name" value="Tscrpt_elong_fac_GreA/B_C"/>
</dbReference>
<dbReference type="EMBL" id="JACHWB010000002">
    <property type="protein sequence ID" value="MBB3019162.1"/>
    <property type="molecule type" value="Genomic_DNA"/>
</dbReference>
<dbReference type="InterPro" id="IPR036953">
    <property type="entry name" value="GreA/GreB_C_sf"/>
</dbReference>
<dbReference type="Pfam" id="PF01272">
    <property type="entry name" value="GreA_GreB"/>
    <property type="match status" value="1"/>
</dbReference>
<accession>A0A7W4YW53</accession>
<dbReference type="GO" id="GO:0032784">
    <property type="term" value="P:regulation of DNA-templated transcription elongation"/>
    <property type="evidence" value="ECO:0007669"/>
    <property type="project" value="InterPro"/>
</dbReference>
<dbReference type="SUPFAM" id="SSF54534">
    <property type="entry name" value="FKBP-like"/>
    <property type="match status" value="1"/>
</dbReference>
<organism evidence="2 3">
    <name type="scientific">Microvirga lupini</name>
    <dbReference type="NCBI Taxonomy" id="420324"/>
    <lineage>
        <taxon>Bacteria</taxon>
        <taxon>Pseudomonadati</taxon>
        <taxon>Pseudomonadota</taxon>
        <taxon>Alphaproteobacteria</taxon>
        <taxon>Hyphomicrobiales</taxon>
        <taxon>Methylobacteriaceae</taxon>
        <taxon>Microvirga</taxon>
    </lineage>
</organism>
<gene>
    <name evidence="2" type="ORF">FHR70_002216</name>
</gene>
<keyword evidence="3" id="KW-1185">Reference proteome</keyword>
<reference evidence="2 3" key="1">
    <citation type="submission" date="2020-08" db="EMBL/GenBank/DDBJ databases">
        <title>The Agave Microbiome: Exploring the role of microbial communities in plant adaptations to desert environments.</title>
        <authorList>
            <person name="Partida-Martinez L.P."/>
        </authorList>
    </citation>
    <scope>NUCLEOTIDE SEQUENCE [LARGE SCALE GENOMIC DNA]</scope>
    <source>
        <strain evidence="2 3">AT3.9</strain>
    </source>
</reference>
<dbReference type="Proteomes" id="UP000532010">
    <property type="component" value="Unassembled WGS sequence"/>
</dbReference>
<comment type="caution">
    <text evidence="2">The sequence shown here is derived from an EMBL/GenBank/DDBJ whole genome shotgun (WGS) entry which is preliminary data.</text>
</comment>
<dbReference type="Gene3D" id="3.10.50.30">
    <property type="entry name" value="Transcription elongation factor, GreA/GreB, C-terminal domain"/>
    <property type="match status" value="1"/>
</dbReference>
<evidence type="ECO:0000259" key="1">
    <source>
        <dbReference type="Pfam" id="PF01272"/>
    </source>
</evidence>
<dbReference type="AlphaFoldDB" id="A0A7W4YW53"/>
<name>A0A7W4YW53_9HYPH</name>
<proteinExistence type="predicted"/>
<dbReference type="GO" id="GO:0003677">
    <property type="term" value="F:DNA binding"/>
    <property type="evidence" value="ECO:0007669"/>
    <property type="project" value="InterPro"/>
</dbReference>
<feature type="domain" description="Transcription elongation factor GreA/GreB C-terminal" evidence="1">
    <location>
        <begin position="54"/>
        <end position="117"/>
    </location>
</feature>
<sequence length="185" mass="20701">MNATIDLPQVTVATHDYNRLMSVAAMDPHRRRPDREFLMSELRRASLCHPDALPEDVVSTNAKVTYRIEGDGKPRAHILVYPEDLRWPGAELSVLTPLGIALLGLRVGDRMPFQTSRDGPVHEVVVENVQFRLLSDEVQLARVTTDHPDNADGNSWNDLDRRLDEALIETFPASDPVSVIICGRS</sequence>
<evidence type="ECO:0000313" key="3">
    <source>
        <dbReference type="Proteomes" id="UP000532010"/>
    </source>
</evidence>